<reference evidence="4 5" key="1">
    <citation type="journal article" date="2013" name="Genome Announc.">
        <title>Draft Genome Sequence of Sphingobium ummariense Strain RL-3, a Hexachlorocyclohexane-Degrading Bacterium.</title>
        <authorList>
            <person name="Kohli P."/>
            <person name="Dua A."/>
            <person name="Sangwan N."/>
            <person name="Oldach P."/>
            <person name="Khurana J.P."/>
            <person name="Lal R."/>
        </authorList>
    </citation>
    <scope>NUCLEOTIDE SEQUENCE [LARGE SCALE GENOMIC DNA]</scope>
    <source>
        <strain evidence="4 5">RL-3</strain>
    </source>
</reference>
<dbReference type="AlphaFoldDB" id="T0JZ64"/>
<dbReference type="PATRIC" id="fig|1346791.3.peg.4625"/>
<keyword evidence="2" id="KW-0812">Transmembrane</keyword>
<feature type="signal peptide" evidence="2">
    <location>
        <begin position="1"/>
        <end position="17"/>
    </location>
</feature>
<evidence type="ECO:0000313" key="4">
    <source>
        <dbReference type="EMBL" id="EQB29624.1"/>
    </source>
</evidence>
<gene>
    <name evidence="4" type="ORF">M529_23920</name>
</gene>
<dbReference type="SUPFAM" id="SSF56954">
    <property type="entry name" value="Outer membrane efflux proteins (OEP)"/>
    <property type="match status" value="1"/>
</dbReference>
<dbReference type="EMBL" id="AUWY01000138">
    <property type="protein sequence ID" value="EQB29624.1"/>
    <property type="molecule type" value="Genomic_DNA"/>
</dbReference>
<dbReference type="Pfam" id="PF02321">
    <property type="entry name" value="OEP"/>
    <property type="match status" value="2"/>
</dbReference>
<dbReference type="OrthoDB" id="9783100at2"/>
<dbReference type="STRING" id="1346791.M529_23920"/>
<proteinExistence type="inferred from homology"/>
<organism evidence="4 5">
    <name type="scientific">Sphingobium ummariense RL-3</name>
    <dbReference type="NCBI Taxonomy" id="1346791"/>
    <lineage>
        <taxon>Bacteria</taxon>
        <taxon>Pseudomonadati</taxon>
        <taxon>Pseudomonadota</taxon>
        <taxon>Alphaproteobacteria</taxon>
        <taxon>Sphingomonadales</taxon>
        <taxon>Sphingomonadaceae</taxon>
        <taxon>Sphingobium</taxon>
    </lineage>
</organism>
<dbReference type="GO" id="GO:0005886">
    <property type="term" value="C:plasma membrane"/>
    <property type="evidence" value="ECO:0007669"/>
    <property type="project" value="UniProtKB-SubCell"/>
</dbReference>
<dbReference type="RefSeq" id="WP_021320224.1">
    <property type="nucleotide sequence ID" value="NZ_AUWY01000138.1"/>
</dbReference>
<evidence type="ECO:0000256" key="3">
    <source>
        <dbReference type="SAM" id="MobiDB-lite"/>
    </source>
</evidence>
<feature type="compositionally biased region" description="Low complexity" evidence="3">
    <location>
        <begin position="18"/>
        <end position="34"/>
    </location>
</feature>
<dbReference type="PANTHER" id="PTHR30203">
    <property type="entry name" value="OUTER MEMBRANE CATION EFFLUX PROTEIN"/>
    <property type="match status" value="1"/>
</dbReference>
<dbReference type="PANTHER" id="PTHR30203:SF30">
    <property type="entry name" value="OUTER MEMBRANE PROTEIN-RELATED"/>
    <property type="match status" value="1"/>
</dbReference>
<keyword evidence="2" id="KW-0472">Membrane</keyword>
<dbReference type="NCBIfam" id="TIGR01845">
    <property type="entry name" value="outer_NodT"/>
    <property type="match status" value="1"/>
</dbReference>
<dbReference type="Gene3D" id="1.20.1600.10">
    <property type="entry name" value="Outer membrane efflux proteins (OEP)"/>
    <property type="match status" value="1"/>
</dbReference>
<keyword evidence="2" id="KW-1134">Transmembrane beta strand</keyword>
<dbReference type="PROSITE" id="PS51257">
    <property type="entry name" value="PROKAR_LIPOPROTEIN"/>
    <property type="match status" value="1"/>
</dbReference>
<dbReference type="Gene3D" id="2.20.200.10">
    <property type="entry name" value="Outer membrane efflux proteins (OEP)"/>
    <property type="match status" value="1"/>
</dbReference>
<keyword evidence="2" id="KW-0564">Palmitate</keyword>
<keyword evidence="2" id="KW-0449">Lipoprotein</keyword>
<comment type="similarity">
    <text evidence="1 2">Belongs to the outer membrane factor (OMF) (TC 1.B.17) family.</text>
</comment>
<name>T0JZ64_9SPHN</name>
<dbReference type="eggNOG" id="COG1538">
    <property type="taxonomic scope" value="Bacteria"/>
</dbReference>
<feature type="region of interest" description="Disordered" evidence="3">
    <location>
        <begin position="18"/>
        <end position="40"/>
    </location>
</feature>
<protein>
    <recommendedName>
        <fullName evidence="6">RND transporter</fullName>
    </recommendedName>
</protein>
<evidence type="ECO:0008006" key="6">
    <source>
        <dbReference type="Google" id="ProtNLM"/>
    </source>
</evidence>
<dbReference type="Proteomes" id="UP000015523">
    <property type="component" value="Unassembled WGS sequence"/>
</dbReference>
<sequence>MKARLLLCASLLASACAGPRPEAPQAAQVAPPAQWRDGTATGATEIGDHWWTAFGDPALDAVVEQALARNVDIAIAAARVEEARAQFALAEAQRLPALTGTAAGNRQRALNPFGMDVDQTAGQVQASIAWDTDLFGRLRAASGAARANLLATQAAQDAVRLAVAASAAGGYLQLRALDARLLVLRDTLVARENARTLARRRAETGYSPMLDLEQAEADYRATEQLIPQTELAIRRQENGLSLLLGDNPRAIGRGKALAEVGIPTIAASLPSALLRRRPDIAQAEQTLASTDRSLDAARAAFLPQLQLSAAGGAVASSLLSDPASTFSLGGSLLATLFDSGRLEAQQRGAAARRDQAAFAYRRTVLTAFREVEDSLTEVQRTTEQERMLEAQRDAQERTYRHATQRYRAGYSPFLEQLDAQRGLLAAELQLVQVRADRLTATVRLVQALGGGWRAE</sequence>
<evidence type="ECO:0000256" key="2">
    <source>
        <dbReference type="RuleBase" id="RU362097"/>
    </source>
</evidence>
<keyword evidence="5" id="KW-1185">Reference proteome</keyword>
<dbReference type="GO" id="GO:0015562">
    <property type="term" value="F:efflux transmembrane transporter activity"/>
    <property type="evidence" value="ECO:0007669"/>
    <property type="project" value="InterPro"/>
</dbReference>
<comment type="caution">
    <text evidence="4">The sequence shown here is derived from an EMBL/GenBank/DDBJ whole genome shotgun (WGS) entry which is preliminary data.</text>
</comment>
<evidence type="ECO:0000256" key="1">
    <source>
        <dbReference type="ARBA" id="ARBA00007613"/>
    </source>
</evidence>
<feature type="chain" id="PRO_5001443459" description="RND transporter" evidence="2">
    <location>
        <begin position="18"/>
        <end position="455"/>
    </location>
</feature>
<evidence type="ECO:0000313" key="5">
    <source>
        <dbReference type="Proteomes" id="UP000015523"/>
    </source>
</evidence>
<dbReference type="InterPro" id="IPR010131">
    <property type="entry name" value="MdtP/NodT-like"/>
</dbReference>
<accession>T0JZ64</accession>
<comment type="subcellular location">
    <subcellularLocation>
        <location evidence="2">Cell membrane</location>
        <topology evidence="2">Lipid-anchor</topology>
    </subcellularLocation>
</comment>
<dbReference type="InterPro" id="IPR003423">
    <property type="entry name" value="OMP_efflux"/>
</dbReference>
<keyword evidence="2" id="KW-0732">Signal</keyword>